<dbReference type="EMBL" id="CP129013">
    <property type="protein sequence ID" value="WLR42861.1"/>
    <property type="molecule type" value="Genomic_DNA"/>
</dbReference>
<accession>A0ABY9JTX9</accession>
<reference evidence="1 2" key="1">
    <citation type="submission" date="2023-06" db="EMBL/GenBank/DDBJ databases">
        <title>Five Gram-positive bacteria isolated from mangrove sediments in Shenzhen, Guangdong, China.</title>
        <authorList>
            <person name="Yu S."/>
            <person name="Zheng W."/>
            <person name="Huang Y."/>
        </authorList>
    </citation>
    <scope>NUCLEOTIDE SEQUENCE [LARGE SCALE GENOMIC DNA]</scope>
    <source>
        <strain evidence="1 2">SaN35-3</strain>
    </source>
</reference>
<dbReference type="InterPro" id="IPR025432">
    <property type="entry name" value="YhfH-like"/>
</dbReference>
<evidence type="ECO:0000313" key="2">
    <source>
        <dbReference type="Proteomes" id="UP001197974"/>
    </source>
</evidence>
<name>A0ABY9JTX9_9BACI</name>
<dbReference type="Proteomes" id="UP001197974">
    <property type="component" value="Chromosome"/>
</dbReference>
<protein>
    <submittedName>
        <fullName evidence="1">Protein YhfH</fullName>
    </submittedName>
</protein>
<gene>
    <name evidence="1" type="primary">yhfH</name>
    <name evidence="1" type="ORF">LC087_01060</name>
</gene>
<evidence type="ECO:0000313" key="1">
    <source>
        <dbReference type="EMBL" id="WLR42861.1"/>
    </source>
</evidence>
<sequence length="42" mass="4854">MLVKMTEFLNKLPRKKCSSCGKEINEQHECYGNTCNECLCVK</sequence>
<keyword evidence="2" id="KW-1185">Reference proteome</keyword>
<proteinExistence type="predicted"/>
<organism evidence="1 2">
    <name type="scientific">Bacillus carboniphilus</name>
    <dbReference type="NCBI Taxonomy" id="86663"/>
    <lineage>
        <taxon>Bacteria</taxon>
        <taxon>Bacillati</taxon>
        <taxon>Bacillota</taxon>
        <taxon>Bacilli</taxon>
        <taxon>Bacillales</taxon>
        <taxon>Bacillaceae</taxon>
        <taxon>Bacillus</taxon>
    </lineage>
</organism>
<dbReference type="RefSeq" id="WP_226539312.1">
    <property type="nucleotide sequence ID" value="NZ_CP129013.1"/>
</dbReference>
<dbReference type="Pfam" id="PF14149">
    <property type="entry name" value="YhfH"/>
    <property type="match status" value="1"/>
</dbReference>